<dbReference type="PANTHER" id="PTHR43629:SF2">
    <property type="entry name" value="RHODANESE-LIKE_PPIC DOMAIN-CONTAINING PROTEIN 12, CHLOROPLASTIC"/>
    <property type="match status" value="1"/>
</dbReference>
<proteinExistence type="predicted"/>
<dbReference type="GeneID" id="80801645"/>
<evidence type="ECO:0000259" key="1">
    <source>
        <dbReference type="PROSITE" id="PS50206"/>
    </source>
</evidence>
<dbReference type="Gene3D" id="3.40.250.10">
    <property type="entry name" value="Rhodanese-like domain"/>
    <property type="match status" value="1"/>
</dbReference>
<feature type="domain" description="Rhodanese" evidence="1">
    <location>
        <begin position="19"/>
        <end position="111"/>
    </location>
</feature>
<keyword evidence="3" id="KW-1185">Reference proteome</keyword>
<dbReference type="SUPFAM" id="SSF52821">
    <property type="entry name" value="Rhodanese/Cell cycle control phosphatase"/>
    <property type="match status" value="1"/>
</dbReference>
<protein>
    <submittedName>
        <fullName evidence="2">Sulfurtransferase</fullName>
    </submittedName>
</protein>
<keyword evidence="2" id="KW-0808">Transferase</keyword>
<sequence>MFTRVSPTQLNDWLAQHPGDPLPLVLDVREPWEFQTAHVTAEGFELLNLPMGQIPSQLAALDPERPTACLCHHGMRSMQVAMFLAQHDFGQVANIEGGIDAWSLQRDPRVPRY</sequence>
<reference evidence="3" key="1">
    <citation type="submission" date="2017-09" db="EMBL/GenBank/DDBJ databases">
        <title>FDA dAtabase for Regulatory Grade micrObial Sequences (FDA-ARGOS): Supporting development and validation of Infectious Disease Dx tests.</title>
        <authorList>
            <person name="Minogue T."/>
            <person name="Wolcott M."/>
            <person name="Wasieloski L."/>
            <person name="Aguilar W."/>
            <person name="Moore D."/>
            <person name="Tallon L."/>
            <person name="Sadzewicz L."/>
            <person name="Ott S."/>
            <person name="Zhao X."/>
            <person name="Nagaraj S."/>
            <person name="Vavikolanu K."/>
            <person name="Aluvathingal J."/>
            <person name="Nadendla S."/>
            <person name="Sichtig H."/>
        </authorList>
    </citation>
    <scope>NUCLEOTIDE SEQUENCE [LARGE SCALE GENOMIC DNA]</scope>
    <source>
        <strain evidence="3">FDAARGOS_394</strain>
    </source>
</reference>
<comment type="caution">
    <text evidence="2">The sequence shown here is derived from an EMBL/GenBank/DDBJ whole genome shotgun (WGS) entry which is preliminary data.</text>
</comment>
<organism evidence="2 3">
    <name type="scientific">Comamonas terrigena</name>
    <dbReference type="NCBI Taxonomy" id="32013"/>
    <lineage>
        <taxon>Bacteria</taxon>
        <taxon>Pseudomonadati</taxon>
        <taxon>Pseudomonadota</taxon>
        <taxon>Betaproteobacteria</taxon>
        <taxon>Burkholderiales</taxon>
        <taxon>Comamonadaceae</taxon>
        <taxon>Comamonas</taxon>
    </lineage>
</organism>
<gene>
    <name evidence="2" type="ORF">CRM82_13560</name>
</gene>
<dbReference type="InterPro" id="IPR052204">
    <property type="entry name" value="PpiC/parvulin_rotamase"/>
</dbReference>
<dbReference type="InterPro" id="IPR001763">
    <property type="entry name" value="Rhodanese-like_dom"/>
</dbReference>
<dbReference type="OrthoDB" id="9811849at2"/>
<dbReference type="RefSeq" id="WP_066532047.1">
    <property type="nucleotide sequence ID" value="NZ_DAMCYT010000005.1"/>
</dbReference>
<evidence type="ECO:0000313" key="3">
    <source>
        <dbReference type="Proteomes" id="UP000220246"/>
    </source>
</evidence>
<dbReference type="PROSITE" id="PS50206">
    <property type="entry name" value="RHODANESE_3"/>
    <property type="match status" value="1"/>
</dbReference>
<dbReference type="AlphaFoldDB" id="A0A2A7UW52"/>
<dbReference type="Pfam" id="PF00581">
    <property type="entry name" value="Rhodanese"/>
    <property type="match status" value="1"/>
</dbReference>
<evidence type="ECO:0000313" key="2">
    <source>
        <dbReference type="EMBL" id="PEH89488.1"/>
    </source>
</evidence>
<dbReference type="SMART" id="SM00450">
    <property type="entry name" value="RHOD"/>
    <property type="match status" value="1"/>
</dbReference>
<dbReference type="InterPro" id="IPR036873">
    <property type="entry name" value="Rhodanese-like_dom_sf"/>
</dbReference>
<accession>A0A2A7UW52</accession>
<dbReference type="GO" id="GO:0016740">
    <property type="term" value="F:transferase activity"/>
    <property type="evidence" value="ECO:0007669"/>
    <property type="project" value="UniProtKB-KW"/>
</dbReference>
<dbReference type="STRING" id="1219032.GCA_001515545_00065"/>
<dbReference type="Proteomes" id="UP000220246">
    <property type="component" value="Unassembled WGS sequence"/>
</dbReference>
<dbReference type="PANTHER" id="PTHR43629">
    <property type="entry name" value="PEPTIDYL-PROLYL CIS-TRANS ISOMERASE"/>
    <property type="match status" value="1"/>
</dbReference>
<dbReference type="EMBL" id="PDEA01000001">
    <property type="protein sequence ID" value="PEH89488.1"/>
    <property type="molecule type" value="Genomic_DNA"/>
</dbReference>
<name>A0A2A7UW52_COMTR</name>